<gene>
    <name evidence="2" type="ORF">G3N53_16365</name>
</gene>
<accession>A0A7X5LWX1</accession>
<proteinExistence type="predicted"/>
<feature type="coiled-coil region" evidence="1">
    <location>
        <begin position="63"/>
        <end position="125"/>
    </location>
</feature>
<dbReference type="AlphaFoldDB" id="A0A7X5LWX1"/>
<sequence length="154" mass="17920">MEINKENMFEKFFEGFQAKFIESFKALGEEKILVRILENKKASKEEYRTYFNCAWEFLQTTEIAAQQAKVEELEGKLKQAYEDVDTFATAHEALEKHVERDRSIIQFTQRANKDLIAERDELQKRVDAAIKCADLNFWNANTVKAMVEALKGEG</sequence>
<evidence type="ECO:0000313" key="2">
    <source>
        <dbReference type="EMBL" id="NDW42648.1"/>
    </source>
</evidence>
<keyword evidence="1" id="KW-0175">Coiled coil</keyword>
<comment type="caution">
    <text evidence="2">The sequence shown here is derived from an EMBL/GenBank/DDBJ whole genome shotgun (WGS) entry which is preliminary data.</text>
</comment>
<organism evidence="2 3">
    <name type="scientific">Acinetobacter baumannii</name>
    <dbReference type="NCBI Taxonomy" id="470"/>
    <lineage>
        <taxon>Bacteria</taxon>
        <taxon>Pseudomonadati</taxon>
        <taxon>Pseudomonadota</taxon>
        <taxon>Gammaproteobacteria</taxon>
        <taxon>Moraxellales</taxon>
        <taxon>Moraxellaceae</taxon>
        <taxon>Acinetobacter</taxon>
        <taxon>Acinetobacter calcoaceticus/baumannii complex</taxon>
    </lineage>
</organism>
<reference evidence="2 3" key="1">
    <citation type="submission" date="2020-02" db="EMBL/GenBank/DDBJ databases">
        <title>Whole genome shot-gun sequencing of clinical Carbapenem resistant A. baumannii.</title>
        <authorList>
            <person name="Veeraraghavan B."/>
            <person name="Mathur P."/>
            <person name="Vijayakumar S."/>
            <person name="Vasudevan K."/>
            <person name="Lincy M."/>
            <person name="Kirubananthan A."/>
        </authorList>
    </citation>
    <scope>NUCLEOTIDE SEQUENCE [LARGE SCALE GENOMIC DNA]</scope>
    <source>
        <strain evidence="2 3">SP816</strain>
    </source>
</reference>
<protein>
    <submittedName>
        <fullName evidence="2">Uncharacterized protein</fullName>
    </submittedName>
</protein>
<dbReference type="RefSeq" id="WP_163093713.1">
    <property type="nucleotide sequence ID" value="NZ_JAAGTY010000024.1"/>
</dbReference>
<dbReference type="Proteomes" id="UP000470018">
    <property type="component" value="Unassembled WGS sequence"/>
</dbReference>
<dbReference type="EMBL" id="JAAGTY010000024">
    <property type="protein sequence ID" value="NDW42648.1"/>
    <property type="molecule type" value="Genomic_DNA"/>
</dbReference>
<evidence type="ECO:0000313" key="3">
    <source>
        <dbReference type="Proteomes" id="UP000470018"/>
    </source>
</evidence>
<evidence type="ECO:0000256" key="1">
    <source>
        <dbReference type="SAM" id="Coils"/>
    </source>
</evidence>
<name>A0A7X5LWX1_ACIBA</name>